<organism evidence="2 3">
    <name type="scientific">Candidatus Intestinimonas pullistercoris</name>
    <dbReference type="NCBI Taxonomy" id="2838623"/>
    <lineage>
        <taxon>Bacteria</taxon>
        <taxon>Bacillati</taxon>
        <taxon>Bacillota</taxon>
        <taxon>Clostridia</taxon>
        <taxon>Eubacteriales</taxon>
        <taxon>Intestinimonas</taxon>
    </lineage>
</organism>
<keyword evidence="1" id="KW-0812">Transmembrane</keyword>
<keyword evidence="1" id="KW-0472">Membrane</keyword>
<reference evidence="2" key="2">
    <citation type="submission" date="2021-04" db="EMBL/GenBank/DDBJ databases">
        <authorList>
            <person name="Gilroy R."/>
        </authorList>
    </citation>
    <scope>NUCLEOTIDE SEQUENCE</scope>
    <source>
        <strain evidence="2">CHK186-1790</strain>
    </source>
</reference>
<dbReference type="EMBL" id="DWWJ01000164">
    <property type="protein sequence ID" value="HJC41688.1"/>
    <property type="molecule type" value="Genomic_DNA"/>
</dbReference>
<gene>
    <name evidence="2" type="ORF">H9701_09095</name>
</gene>
<evidence type="ECO:0000313" key="2">
    <source>
        <dbReference type="EMBL" id="HJC41688.1"/>
    </source>
</evidence>
<name>A0A9D2P3G1_9FIRM</name>
<comment type="caution">
    <text evidence="2">The sequence shown here is derived from an EMBL/GenBank/DDBJ whole genome shotgun (WGS) entry which is preliminary data.</text>
</comment>
<dbReference type="AlphaFoldDB" id="A0A9D2P3G1"/>
<accession>A0A9D2P3G1</accession>
<evidence type="ECO:0000256" key="1">
    <source>
        <dbReference type="SAM" id="Phobius"/>
    </source>
</evidence>
<evidence type="ECO:0000313" key="3">
    <source>
        <dbReference type="Proteomes" id="UP000823882"/>
    </source>
</evidence>
<proteinExistence type="predicted"/>
<dbReference type="Proteomes" id="UP000823882">
    <property type="component" value="Unassembled WGS sequence"/>
</dbReference>
<keyword evidence="1" id="KW-1133">Transmembrane helix</keyword>
<sequence>MFVPSLSSLMTLLAALLPGVLWLLRQWLKYLCFLGDLGNGLLALVTGLLPLPFLAGALLAWTGCILWYHRGGRR</sequence>
<protein>
    <submittedName>
        <fullName evidence="2">Uncharacterized protein</fullName>
    </submittedName>
</protein>
<reference evidence="2" key="1">
    <citation type="journal article" date="2021" name="PeerJ">
        <title>Extensive microbial diversity within the chicken gut microbiome revealed by metagenomics and culture.</title>
        <authorList>
            <person name="Gilroy R."/>
            <person name="Ravi A."/>
            <person name="Getino M."/>
            <person name="Pursley I."/>
            <person name="Horton D.L."/>
            <person name="Alikhan N.F."/>
            <person name="Baker D."/>
            <person name="Gharbi K."/>
            <person name="Hall N."/>
            <person name="Watson M."/>
            <person name="Adriaenssens E.M."/>
            <person name="Foster-Nyarko E."/>
            <person name="Jarju S."/>
            <person name="Secka A."/>
            <person name="Antonio M."/>
            <person name="Oren A."/>
            <person name="Chaudhuri R.R."/>
            <person name="La Ragione R."/>
            <person name="Hildebrand F."/>
            <person name="Pallen M.J."/>
        </authorList>
    </citation>
    <scope>NUCLEOTIDE SEQUENCE</scope>
    <source>
        <strain evidence="2">CHK186-1790</strain>
    </source>
</reference>
<feature type="transmembrane region" description="Helical" evidence="1">
    <location>
        <begin position="41"/>
        <end position="68"/>
    </location>
</feature>